<sequence>MFGSFGCCDDFRDRHRERDCHRERDTHREKEDHSKRTAVCNVLANISVGTEISLLSIKGNGTFRNVIFEGFANGVALFSALAMGDDKDNKDDKNNQNTNKFTGILRVCPNDIVAIAI</sequence>
<dbReference type="AlphaFoldDB" id="A0AA44TDY7"/>
<dbReference type="InterPro" id="IPR025026">
    <property type="entry name" value="DUF3915"/>
</dbReference>
<dbReference type="EMBL" id="NVBO01000122">
    <property type="protein sequence ID" value="PFR99770.1"/>
    <property type="molecule type" value="Genomic_DNA"/>
</dbReference>
<protein>
    <submittedName>
        <fullName evidence="1">DUF3915 domain-containing protein</fullName>
    </submittedName>
</protein>
<accession>A0AA44TDY7</accession>
<evidence type="ECO:0000313" key="1">
    <source>
        <dbReference type="EMBL" id="PFR99770.1"/>
    </source>
</evidence>
<reference evidence="1 2" key="1">
    <citation type="submission" date="2017-09" db="EMBL/GenBank/DDBJ databases">
        <title>Large-scale bioinformatics analysis of Bacillus genomes uncovers conserved roles of natural products in bacterial physiology.</title>
        <authorList>
            <consortium name="Agbiome Team Llc"/>
            <person name="Bleich R.M."/>
            <person name="Grubbs K.J."/>
            <person name="Santa Maria K.C."/>
            <person name="Allen S.E."/>
            <person name="Farag S."/>
            <person name="Shank E.A."/>
            <person name="Bowers A."/>
        </authorList>
    </citation>
    <scope>NUCLEOTIDE SEQUENCE [LARGE SCALE GENOMIC DNA]</scope>
    <source>
        <strain evidence="1 2">AFS067272</strain>
    </source>
</reference>
<comment type="caution">
    <text evidence="1">The sequence shown here is derived from an EMBL/GenBank/DDBJ whole genome shotgun (WGS) entry which is preliminary data.</text>
</comment>
<dbReference type="Proteomes" id="UP000226357">
    <property type="component" value="Unassembled WGS sequence"/>
</dbReference>
<dbReference type="Pfam" id="PF13054">
    <property type="entry name" value="DUF3915"/>
    <property type="match status" value="1"/>
</dbReference>
<organism evidence="1 2">
    <name type="scientific">Bacillus cereus</name>
    <dbReference type="NCBI Taxonomy" id="1396"/>
    <lineage>
        <taxon>Bacteria</taxon>
        <taxon>Bacillati</taxon>
        <taxon>Bacillota</taxon>
        <taxon>Bacilli</taxon>
        <taxon>Bacillales</taxon>
        <taxon>Bacillaceae</taxon>
        <taxon>Bacillus</taxon>
        <taxon>Bacillus cereus group</taxon>
    </lineage>
</organism>
<dbReference type="RefSeq" id="WP_000468009.1">
    <property type="nucleotide sequence ID" value="NZ_NTUG01000005.1"/>
</dbReference>
<gene>
    <name evidence="1" type="ORF">COK38_14895</name>
</gene>
<name>A0AA44TDY7_BACCE</name>
<evidence type="ECO:0000313" key="2">
    <source>
        <dbReference type="Proteomes" id="UP000226357"/>
    </source>
</evidence>
<proteinExistence type="predicted"/>